<dbReference type="PROSITE" id="PS50011">
    <property type="entry name" value="PROTEIN_KINASE_DOM"/>
    <property type="match status" value="1"/>
</dbReference>
<comment type="caution">
    <text evidence="8">The sequence shown here is derived from an EMBL/GenBank/DDBJ whole genome shotgun (WGS) entry which is preliminary data.</text>
</comment>
<dbReference type="InterPro" id="IPR051681">
    <property type="entry name" value="Ser/Thr_Kinases-Pseudokinases"/>
</dbReference>
<dbReference type="Gene3D" id="3.30.200.20">
    <property type="entry name" value="Phosphorylase Kinase, domain 1"/>
    <property type="match status" value="1"/>
</dbReference>
<dbReference type="Gene3D" id="1.10.510.10">
    <property type="entry name" value="Transferase(Phosphotransferase) domain 1"/>
    <property type="match status" value="1"/>
</dbReference>
<dbReference type="AlphaFoldDB" id="A0A1V9Z5V3"/>
<sequence length="602" mass="66639">MRIVVLAAFLGAVAGQSVCPYTGYPPTAKQILVFGEPYCNTTSFCLVDSSCAVVSTTPLKGGFNPWENAYSDTKVPTIEKVDAIGDISKATSLGGIQQLVLWHCELVSIDKMALPQELSELTLQRTFFPTMPTGLPVALKKLWLEMNLLPALPDNLPSTLTHLRTRDTNFTEFPVQLRNLEYLSANSPTLTRVADRDWSKLAYLDLGARLFAREECNIKAFVNVTLSSKLRYINFMNCNISQFHISQATFAAIKDFNILRNTTRGPDVTNYRAGVENTVIRSDAAACAADNGTLTPLWPSFQNETYETYTVCITPDVAPPKAPVVASTATTEAGDSNHLPVILGASFGGVALIALIAFALVKRRRHVAPPSPETPMDAMVVDSTFAFQTNTNNISTAMQEIHSWSLEELAPIKLDESSLELRSILGSGASADVWFGYYRGDAVAIKRFLHRDSPADMQAFVDEIQLLQKLHSPYIVRMIGASWTRPTDLKCILEYMDLGDLREYLANHSTAEYTWRQKTRSMYELVLGIQYLHAHAIIHRDLKSRNVLLDSKKGTKLTDFGVARVDVQATMTAGVGTFRWMAPEVLMYGRYSVAADIYSFGP</sequence>
<protein>
    <submittedName>
        <fullName evidence="8">Protein kinase</fullName>
    </submittedName>
</protein>
<dbReference type="STRING" id="1202772.A0A1V9Z5V3"/>
<dbReference type="InterPro" id="IPR001245">
    <property type="entry name" value="Ser-Thr/Tyr_kinase_cat_dom"/>
</dbReference>
<dbReference type="InterPro" id="IPR008271">
    <property type="entry name" value="Ser/Thr_kinase_AS"/>
</dbReference>
<keyword evidence="3 4" id="KW-0067">ATP-binding</keyword>
<dbReference type="GO" id="GO:0005524">
    <property type="term" value="F:ATP binding"/>
    <property type="evidence" value="ECO:0007669"/>
    <property type="project" value="UniProtKB-UniRule"/>
</dbReference>
<evidence type="ECO:0000256" key="3">
    <source>
        <dbReference type="ARBA" id="ARBA00022840"/>
    </source>
</evidence>
<reference evidence="8 9" key="1">
    <citation type="journal article" date="2014" name="Genome Biol. Evol.">
        <title>The secreted proteins of Achlya hypogyna and Thraustotheca clavata identify the ancestral oomycete secretome and reveal gene acquisitions by horizontal gene transfer.</title>
        <authorList>
            <person name="Misner I."/>
            <person name="Blouin N."/>
            <person name="Leonard G."/>
            <person name="Richards T.A."/>
            <person name="Lane C.E."/>
        </authorList>
    </citation>
    <scope>NUCLEOTIDE SEQUENCE [LARGE SCALE GENOMIC DNA]</scope>
    <source>
        <strain evidence="8 9">ATCC 48635</strain>
    </source>
</reference>
<keyword evidence="2 4" id="KW-0547">Nucleotide-binding</keyword>
<keyword evidence="5" id="KW-1133">Transmembrane helix</keyword>
<keyword evidence="5" id="KW-0472">Membrane</keyword>
<gene>
    <name evidence="8" type="ORF">ACHHYP_02619</name>
</gene>
<dbReference type="SMART" id="SM00220">
    <property type="entry name" value="S_TKc"/>
    <property type="match status" value="1"/>
</dbReference>
<keyword evidence="6" id="KW-0732">Signal</keyword>
<accession>A0A1V9Z5V3</accession>
<feature type="transmembrane region" description="Helical" evidence="5">
    <location>
        <begin position="341"/>
        <end position="361"/>
    </location>
</feature>
<evidence type="ECO:0000259" key="7">
    <source>
        <dbReference type="PROSITE" id="PS50011"/>
    </source>
</evidence>
<evidence type="ECO:0000256" key="1">
    <source>
        <dbReference type="ARBA" id="ARBA00022527"/>
    </source>
</evidence>
<evidence type="ECO:0000256" key="4">
    <source>
        <dbReference type="PROSITE-ProRule" id="PRU10141"/>
    </source>
</evidence>
<dbReference type="OrthoDB" id="10261027at2759"/>
<dbReference type="PROSITE" id="PS00107">
    <property type="entry name" value="PROTEIN_KINASE_ATP"/>
    <property type="match status" value="1"/>
</dbReference>
<dbReference type="InterPro" id="IPR032675">
    <property type="entry name" value="LRR_dom_sf"/>
</dbReference>
<dbReference type="PANTHER" id="PTHR44329">
    <property type="entry name" value="SERINE/THREONINE-PROTEIN KINASE TNNI3K-RELATED"/>
    <property type="match status" value="1"/>
</dbReference>
<dbReference type="GO" id="GO:0004674">
    <property type="term" value="F:protein serine/threonine kinase activity"/>
    <property type="evidence" value="ECO:0007669"/>
    <property type="project" value="UniProtKB-KW"/>
</dbReference>
<feature type="chain" id="PRO_5012980812" evidence="6">
    <location>
        <begin position="16"/>
        <end position="602"/>
    </location>
</feature>
<dbReference type="Gene3D" id="3.80.10.10">
    <property type="entry name" value="Ribonuclease Inhibitor"/>
    <property type="match status" value="1"/>
</dbReference>
<evidence type="ECO:0000313" key="8">
    <source>
        <dbReference type="EMBL" id="OQR93366.1"/>
    </source>
</evidence>
<name>A0A1V9Z5V3_ACHHY</name>
<dbReference type="InterPro" id="IPR000719">
    <property type="entry name" value="Prot_kinase_dom"/>
</dbReference>
<dbReference type="Proteomes" id="UP000243579">
    <property type="component" value="Unassembled WGS sequence"/>
</dbReference>
<evidence type="ECO:0000256" key="6">
    <source>
        <dbReference type="SAM" id="SignalP"/>
    </source>
</evidence>
<dbReference type="PROSITE" id="PS00108">
    <property type="entry name" value="PROTEIN_KINASE_ST"/>
    <property type="match status" value="1"/>
</dbReference>
<dbReference type="PANTHER" id="PTHR44329:SF214">
    <property type="entry name" value="PROTEIN KINASE DOMAIN-CONTAINING PROTEIN"/>
    <property type="match status" value="1"/>
</dbReference>
<dbReference type="InterPro" id="IPR017441">
    <property type="entry name" value="Protein_kinase_ATP_BS"/>
</dbReference>
<proteinExistence type="predicted"/>
<feature type="signal peptide" evidence="6">
    <location>
        <begin position="1"/>
        <end position="15"/>
    </location>
</feature>
<keyword evidence="5" id="KW-0812">Transmembrane</keyword>
<feature type="domain" description="Protein kinase" evidence="7">
    <location>
        <begin position="419"/>
        <end position="602"/>
    </location>
</feature>
<evidence type="ECO:0000256" key="5">
    <source>
        <dbReference type="SAM" id="Phobius"/>
    </source>
</evidence>
<dbReference type="SUPFAM" id="SSF56112">
    <property type="entry name" value="Protein kinase-like (PK-like)"/>
    <property type="match status" value="1"/>
</dbReference>
<evidence type="ECO:0000256" key="2">
    <source>
        <dbReference type="ARBA" id="ARBA00022741"/>
    </source>
</evidence>
<dbReference type="PRINTS" id="PR00109">
    <property type="entry name" value="TYRKINASE"/>
</dbReference>
<feature type="binding site" evidence="4">
    <location>
        <position position="446"/>
    </location>
    <ligand>
        <name>ATP</name>
        <dbReference type="ChEBI" id="CHEBI:30616"/>
    </ligand>
</feature>
<keyword evidence="1" id="KW-0723">Serine/threonine-protein kinase</keyword>
<dbReference type="EMBL" id="JNBR01000412">
    <property type="protein sequence ID" value="OQR93366.1"/>
    <property type="molecule type" value="Genomic_DNA"/>
</dbReference>
<dbReference type="InterPro" id="IPR011009">
    <property type="entry name" value="Kinase-like_dom_sf"/>
</dbReference>
<dbReference type="SUPFAM" id="SSF52058">
    <property type="entry name" value="L domain-like"/>
    <property type="match status" value="1"/>
</dbReference>
<dbReference type="Pfam" id="PF00069">
    <property type="entry name" value="Pkinase"/>
    <property type="match status" value="1"/>
</dbReference>
<keyword evidence="8" id="KW-0808">Transferase</keyword>
<organism evidence="8 9">
    <name type="scientific">Achlya hypogyna</name>
    <name type="common">Oomycete</name>
    <name type="synonym">Protoachlya hypogyna</name>
    <dbReference type="NCBI Taxonomy" id="1202772"/>
    <lineage>
        <taxon>Eukaryota</taxon>
        <taxon>Sar</taxon>
        <taxon>Stramenopiles</taxon>
        <taxon>Oomycota</taxon>
        <taxon>Saprolegniomycetes</taxon>
        <taxon>Saprolegniales</taxon>
        <taxon>Achlyaceae</taxon>
        <taxon>Achlya</taxon>
    </lineage>
</organism>
<keyword evidence="8" id="KW-0418">Kinase</keyword>
<keyword evidence="9" id="KW-1185">Reference proteome</keyword>
<evidence type="ECO:0000313" key="9">
    <source>
        <dbReference type="Proteomes" id="UP000243579"/>
    </source>
</evidence>